<dbReference type="GO" id="GO:0006260">
    <property type="term" value="P:DNA replication"/>
    <property type="evidence" value="ECO:0007669"/>
    <property type="project" value="InterPro"/>
</dbReference>
<dbReference type="GO" id="GO:0003887">
    <property type="term" value="F:DNA-directed DNA polymerase activity"/>
    <property type="evidence" value="ECO:0007669"/>
    <property type="project" value="InterPro"/>
</dbReference>
<reference evidence="1 2" key="1">
    <citation type="submission" date="2020-10" db="EMBL/GenBank/DDBJ databases">
        <title>Connecting structure to function with the recovery of over 1000 high-quality activated sludge metagenome-assembled genomes encoding full-length rRNA genes using long-read sequencing.</title>
        <authorList>
            <person name="Singleton C.M."/>
            <person name="Petriglieri F."/>
            <person name="Kristensen J.M."/>
            <person name="Kirkegaard R.H."/>
            <person name="Michaelsen T.Y."/>
            <person name="Andersen M.H."/>
            <person name="Karst S.M."/>
            <person name="Dueholm M.S."/>
            <person name="Nielsen P.H."/>
            <person name="Albertsen M."/>
        </authorList>
    </citation>
    <scope>NUCLEOTIDE SEQUENCE [LARGE SCALE GENOMIC DNA]</scope>
    <source>
        <strain evidence="1">Fred_18-Q3-R57-64_BAT3C.720</strain>
    </source>
</reference>
<dbReference type="SUPFAM" id="SSF102400">
    <property type="entry name" value="DNA polymerase III chi subunit"/>
    <property type="match status" value="1"/>
</dbReference>
<dbReference type="GO" id="GO:0003677">
    <property type="term" value="F:DNA binding"/>
    <property type="evidence" value="ECO:0007669"/>
    <property type="project" value="InterPro"/>
</dbReference>
<comment type="caution">
    <text evidence="1">The sequence shown here is derived from an EMBL/GenBank/DDBJ whole genome shotgun (WGS) entry which is preliminary data.</text>
</comment>
<dbReference type="Gene3D" id="3.40.50.10110">
    <property type="entry name" value="DNA polymerase III subunit chi"/>
    <property type="match status" value="1"/>
</dbReference>
<dbReference type="EMBL" id="JADJOT010000011">
    <property type="protein sequence ID" value="MBK7955858.1"/>
    <property type="molecule type" value="Genomic_DNA"/>
</dbReference>
<dbReference type="InterPro" id="IPR036768">
    <property type="entry name" value="PolIII_chi_sf"/>
</dbReference>
<sequence>MTRVFFYHNAADRIAATATLIGKAVSQKKSLLVYAPEPEVAAALDRHLWMHPVTGFIPHVDVNSPLAGETPVLITSQLDSVPQDERLFNLAAEVPPGFSRFTSLIEVVGQGDEERIAGRQRARFYKDRGYDIHFVDLAGSR</sequence>
<dbReference type="Pfam" id="PF04364">
    <property type="entry name" value="DNA_pol3_chi"/>
    <property type="match status" value="1"/>
</dbReference>
<dbReference type="PANTHER" id="PTHR38767">
    <property type="entry name" value="DNA POLYMERASE III SUBUNIT CHI"/>
    <property type="match status" value="1"/>
</dbReference>
<dbReference type="GO" id="GO:0032298">
    <property type="term" value="P:positive regulation of DNA-templated DNA replication initiation"/>
    <property type="evidence" value="ECO:0007669"/>
    <property type="project" value="TreeGrafter"/>
</dbReference>
<accession>A0A935W6C1</accession>
<name>A0A935W6C1_9PROT</name>
<evidence type="ECO:0000313" key="2">
    <source>
        <dbReference type="Proteomes" id="UP000706151"/>
    </source>
</evidence>
<dbReference type="PANTHER" id="PTHR38767:SF1">
    <property type="entry name" value="DNA POLYMERASE III SUBUNIT CHI"/>
    <property type="match status" value="1"/>
</dbReference>
<dbReference type="InterPro" id="IPR007459">
    <property type="entry name" value="DNA_pol3_chi"/>
</dbReference>
<proteinExistence type="predicted"/>
<evidence type="ECO:0000313" key="1">
    <source>
        <dbReference type="EMBL" id="MBK7955858.1"/>
    </source>
</evidence>
<organism evidence="1 2">
    <name type="scientific">Candidatus Accumulibacter affinis</name>
    <dbReference type="NCBI Taxonomy" id="2954384"/>
    <lineage>
        <taxon>Bacteria</taxon>
        <taxon>Pseudomonadati</taxon>
        <taxon>Pseudomonadota</taxon>
        <taxon>Betaproteobacteria</taxon>
        <taxon>Candidatus Accumulibacter</taxon>
    </lineage>
</organism>
<gene>
    <name evidence="1" type="ORF">IPK02_19030</name>
</gene>
<protein>
    <submittedName>
        <fullName evidence="1">DNA polymerase III subunit chi</fullName>
    </submittedName>
</protein>
<dbReference type="AlphaFoldDB" id="A0A935W6C1"/>
<dbReference type="Proteomes" id="UP000706151">
    <property type="component" value="Unassembled WGS sequence"/>
</dbReference>